<dbReference type="PROSITE" id="PS00107">
    <property type="entry name" value="PROTEIN_KINASE_ATP"/>
    <property type="match status" value="1"/>
</dbReference>
<keyword evidence="6" id="KW-0723">Serine/threonine-protein kinase</keyword>
<dbReference type="Gene3D" id="1.10.510.10">
    <property type="entry name" value="Transferase(Phosphotransferase) domain 1"/>
    <property type="match status" value="1"/>
</dbReference>
<keyword evidence="28" id="KW-1185">Reference proteome</keyword>
<evidence type="ECO:0000256" key="16">
    <source>
        <dbReference type="ARBA" id="ARBA00023136"/>
    </source>
</evidence>
<evidence type="ECO:0000256" key="6">
    <source>
        <dbReference type="ARBA" id="ARBA00022527"/>
    </source>
</evidence>
<proteinExistence type="inferred from homology"/>
<feature type="domain" description="Protein kinase" evidence="24">
    <location>
        <begin position="355"/>
        <end position="633"/>
    </location>
</feature>
<name>A0ABD2R493_9SOLN</name>
<keyword evidence="9" id="KW-0732">Signal</keyword>
<dbReference type="Pfam" id="PF00139">
    <property type="entry name" value="Lectin_legB"/>
    <property type="match status" value="1"/>
</dbReference>
<dbReference type="FunFam" id="3.30.200.20:FF:000168">
    <property type="entry name" value="L-type lectin-domain containing receptor kinase IX.1"/>
    <property type="match status" value="1"/>
</dbReference>
<evidence type="ECO:0000256" key="9">
    <source>
        <dbReference type="ARBA" id="ARBA00022729"/>
    </source>
</evidence>
<dbReference type="GO" id="GO:0005886">
    <property type="term" value="C:plasma membrane"/>
    <property type="evidence" value="ECO:0007669"/>
    <property type="project" value="UniProtKB-SubCell"/>
</dbReference>
<dbReference type="Proteomes" id="UP001627284">
    <property type="component" value="Unassembled WGS sequence"/>
</dbReference>
<dbReference type="GO" id="GO:0005524">
    <property type="term" value="F:ATP binding"/>
    <property type="evidence" value="ECO:0007669"/>
    <property type="project" value="UniProtKB-UniRule"/>
</dbReference>
<dbReference type="PROSITE" id="PS00108">
    <property type="entry name" value="PROTEIN_KINASE_ST"/>
    <property type="match status" value="1"/>
</dbReference>
<evidence type="ECO:0000256" key="3">
    <source>
        <dbReference type="ARBA" id="ARBA00010217"/>
    </source>
</evidence>
<evidence type="ECO:0000256" key="21">
    <source>
        <dbReference type="ARBA" id="ARBA00063357"/>
    </source>
</evidence>
<protein>
    <recommendedName>
        <fullName evidence="4">non-specific serine/threonine protein kinase</fullName>
        <ecNumber evidence="4">2.7.11.1</ecNumber>
    </recommendedName>
</protein>
<evidence type="ECO:0000256" key="22">
    <source>
        <dbReference type="PROSITE-ProRule" id="PRU10141"/>
    </source>
</evidence>
<keyword evidence="17" id="KW-0675">Receptor</keyword>
<evidence type="ECO:0000313" key="28">
    <source>
        <dbReference type="Proteomes" id="UP001627284"/>
    </source>
</evidence>
<dbReference type="CDD" id="cd06899">
    <property type="entry name" value="lectin_legume_LecRK_Arcelin_ConA"/>
    <property type="match status" value="1"/>
</dbReference>
<feature type="binding site" evidence="22">
    <location>
        <position position="384"/>
    </location>
    <ligand>
        <name>ATP</name>
        <dbReference type="ChEBI" id="CHEBI:30616"/>
    </ligand>
</feature>
<evidence type="ECO:0000256" key="10">
    <source>
        <dbReference type="ARBA" id="ARBA00022734"/>
    </source>
</evidence>
<evidence type="ECO:0000256" key="12">
    <source>
        <dbReference type="ARBA" id="ARBA00022777"/>
    </source>
</evidence>
<dbReference type="Gene3D" id="2.60.120.200">
    <property type="match status" value="1"/>
</dbReference>
<comment type="subcellular location">
    <subcellularLocation>
        <location evidence="1">Cell membrane</location>
        <topology evidence="1">Single-pass type I membrane protein</topology>
    </subcellularLocation>
</comment>
<keyword evidence="10" id="KW-0430">Lectin</keyword>
<dbReference type="GO" id="GO:0009626">
    <property type="term" value="P:plant-type hypersensitive response"/>
    <property type="evidence" value="ECO:0007669"/>
    <property type="project" value="UniProtKB-ARBA"/>
</dbReference>
<evidence type="ECO:0000313" key="27">
    <source>
        <dbReference type="EMBL" id="KAL3326197.1"/>
    </source>
</evidence>
<evidence type="ECO:0000256" key="14">
    <source>
        <dbReference type="ARBA" id="ARBA00022840"/>
    </source>
</evidence>
<keyword evidence="8 23" id="KW-0812">Transmembrane</keyword>
<keyword evidence="18" id="KW-0325">Glycoprotein</keyword>
<reference evidence="27 28" key="1">
    <citation type="submission" date="2024-05" db="EMBL/GenBank/DDBJ databases">
        <title>De novo assembly of an allotetraploid wild potato.</title>
        <authorList>
            <person name="Hosaka A.J."/>
        </authorList>
    </citation>
    <scope>NUCLEOTIDE SEQUENCE [LARGE SCALE GENOMIC DNA]</scope>
    <source>
        <tissue evidence="27">Young leaves</tissue>
    </source>
</reference>
<keyword evidence="13" id="KW-0611">Plant defense</keyword>
<evidence type="ECO:0000313" key="25">
    <source>
        <dbReference type="EMBL" id="KAL3326167.1"/>
    </source>
</evidence>
<evidence type="ECO:0000313" key="26">
    <source>
        <dbReference type="EMBL" id="KAL3326177.1"/>
    </source>
</evidence>
<keyword evidence="12" id="KW-0418">Kinase</keyword>
<evidence type="ECO:0000256" key="20">
    <source>
        <dbReference type="ARBA" id="ARBA00058818"/>
    </source>
</evidence>
<feature type="transmembrane region" description="Helical" evidence="23">
    <location>
        <begin position="289"/>
        <end position="314"/>
    </location>
</feature>
<feature type="transmembrane region" description="Helical" evidence="23">
    <location>
        <begin position="12"/>
        <end position="29"/>
    </location>
</feature>
<accession>A0ABD2R493</accession>
<keyword evidence="7" id="KW-0808">Transferase</keyword>
<dbReference type="SUPFAM" id="SSF49899">
    <property type="entry name" value="Concanavalin A-like lectins/glucanases"/>
    <property type="match status" value="1"/>
</dbReference>
<comment type="similarity">
    <text evidence="3">In the C-terminal section; belongs to the protein kinase superfamily. Ser/Thr protein kinase family.</text>
</comment>
<dbReference type="InterPro" id="IPR011009">
    <property type="entry name" value="Kinase-like_dom_sf"/>
</dbReference>
<dbReference type="PROSITE" id="PS00308">
    <property type="entry name" value="LECTIN_LEGUME_ALPHA"/>
    <property type="match status" value="1"/>
</dbReference>
<dbReference type="FunFam" id="2.60.120.200:FF:000103">
    <property type="entry name" value="L-type lectin-domain containing receptor kinase IX.1"/>
    <property type="match status" value="1"/>
</dbReference>
<organism evidence="27 28">
    <name type="scientific">Solanum stoloniferum</name>
    <dbReference type="NCBI Taxonomy" id="62892"/>
    <lineage>
        <taxon>Eukaryota</taxon>
        <taxon>Viridiplantae</taxon>
        <taxon>Streptophyta</taxon>
        <taxon>Embryophyta</taxon>
        <taxon>Tracheophyta</taxon>
        <taxon>Spermatophyta</taxon>
        <taxon>Magnoliopsida</taxon>
        <taxon>eudicotyledons</taxon>
        <taxon>Gunneridae</taxon>
        <taxon>Pentapetalae</taxon>
        <taxon>asterids</taxon>
        <taxon>lamiids</taxon>
        <taxon>Solanales</taxon>
        <taxon>Solanaceae</taxon>
        <taxon>Solanoideae</taxon>
        <taxon>Solaneae</taxon>
        <taxon>Solanum</taxon>
    </lineage>
</organism>
<dbReference type="PROSITE" id="PS00307">
    <property type="entry name" value="LECTIN_LEGUME_BETA"/>
    <property type="match status" value="1"/>
</dbReference>
<keyword evidence="14 22" id="KW-0067">ATP-binding</keyword>
<dbReference type="EC" id="2.7.11.1" evidence="4"/>
<evidence type="ECO:0000256" key="15">
    <source>
        <dbReference type="ARBA" id="ARBA00022989"/>
    </source>
</evidence>
<dbReference type="InterPro" id="IPR008271">
    <property type="entry name" value="Ser/Thr_kinase_AS"/>
</dbReference>
<keyword evidence="15 23" id="KW-1133">Transmembrane helix</keyword>
<dbReference type="SUPFAM" id="SSF56112">
    <property type="entry name" value="Protein kinase-like (PK-like)"/>
    <property type="match status" value="1"/>
</dbReference>
<dbReference type="InterPro" id="IPR001220">
    <property type="entry name" value="Legume_lectin_dom"/>
</dbReference>
<evidence type="ECO:0000256" key="1">
    <source>
        <dbReference type="ARBA" id="ARBA00004251"/>
    </source>
</evidence>
<dbReference type="FunFam" id="1.10.510.10:FF:000240">
    <property type="entry name" value="Lectin-domain containing receptor kinase A4.3"/>
    <property type="match status" value="1"/>
</dbReference>
<evidence type="ECO:0000256" key="5">
    <source>
        <dbReference type="ARBA" id="ARBA00022475"/>
    </source>
</evidence>
<keyword evidence="16 23" id="KW-0472">Membrane</keyword>
<comment type="similarity">
    <text evidence="2">In the N-terminal section; belongs to the leguminous lectin family.</text>
</comment>
<dbReference type="AlphaFoldDB" id="A0ABD2R493"/>
<dbReference type="GO" id="GO:0030246">
    <property type="term" value="F:carbohydrate binding"/>
    <property type="evidence" value="ECO:0007669"/>
    <property type="project" value="UniProtKB-KW"/>
</dbReference>
<evidence type="ECO:0000256" key="11">
    <source>
        <dbReference type="ARBA" id="ARBA00022741"/>
    </source>
</evidence>
<comment type="function">
    <text evidence="20">Promotes hydrogen peroxide H(2)O(2) production and cell death.</text>
</comment>
<comment type="subunit">
    <text evidence="21">Interacts with ABCG40.</text>
</comment>
<evidence type="ECO:0000256" key="4">
    <source>
        <dbReference type="ARBA" id="ARBA00012513"/>
    </source>
</evidence>
<keyword evidence="5" id="KW-1003">Cell membrane</keyword>
<sequence length="701" mass="78072">MAVFFSLSSLKYLLLIIIIPLATSLSFNFDTFTPNDHNVTYERDASPENGAILLTKNLLNRDINASIGRAIYSKPLHLWDKASRNLTDFTTHFSFSINSQGRTKYGDGFAFFLAPAGSTIPYNTTRGGSLGLTSNNERLNSSSNHFVAVEFDTFSNFYDPPGDHVGVDINSMQSLVNVTWFSSIPNGTKTDAWINYNSNSKNLTVVFTDFQPQGNNITLTVLQNLSYNLDLREYLPEWVTFGFTGGAGGRFAFQRIYSWNFTSSLDNMTDTGVTLSNTKPKDAPTKTKLGLVVGLISGGCVLVAVCALVLFAFWRKSKVREDDYVFDGSMTNEFQKSAGPKKFLYSELARCTNNFSQEEMLGRGGFGGVYKGYLSESNSYIAVKRVSRESQQGIKEYVSEVRIVSRLRHKHLVQLIGWCHQKRELLLVYEFMPNGSLDHHIFSGKSHLAWPLRFKIAQGLASALLYLHEEWEQCVVHRDIKSSNIMLDSNFNAKLGDFGLARLVDHDKGSQTTVLAGTMGYMAPECVTTGKANKETDVYSFGIVVLEIGCGRKPIDPKAEEHRVNIVDWVWRLYGMRSILEAVDPKLSSEFNEEEMEHLLVVGLWCAHPDNNCRPSIRQAVQVLNFEAPLPTLPRNMPVPTYCSFSRHLPTLSVSSTHETSGTEIALAQIQHSVNGNTTDASIKRTSSSACSSSTSVLYPS</sequence>
<keyword evidence="11 22" id="KW-0547">Nucleotide-binding</keyword>
<dbReference type="InterPro" id="IPR000985">
    <property type="entry name" value="Lectin_LegA_CS"/>
</dbReference>
<dbReference type="InterPro" id="IPR050528">
    <property type="entry name" value="L-type_Lectin-RKs"/>
</dbReference>
<dbReference type="PANTHER" id="PTHR27007">
    <property type="match status" value="1"/>
</dbReference>
<dbReference type="InterPro" id="IPR000719">
    <property type="entry name" value="Prot_kinase_dom"/>
</dbReference>
<evidence type="ECO:0000256" key="8">
    <source>
        <dbReference type="ARBA" id="ARBA00022692"/>
    </source>
</evidence>
<evidence type="ECO:0000256" key="18">
    <source>
        <dbReference type="ARBA" id="ARBA00023180"/>
    </source>
</evidence>
<dbReference type="InterPro" id="IPR013320">
    <property type="entry name" value="ConA-like_dom_sf"/>
</dbReference>
<evidence type="ECO:0000256" key="19">
    <source>
        <dbReference type="ARBA" id="ARBA00058054"/>
    </source>
</evidence>
<evidence type="ECO:0000256" key="17">
    <source>
        <dbReference type="ARBA" id="ARBA00023170"/>
    </source>
</evidence>
<dbReference type="Pfam" id="PF00069">
    <property type="entry name" value="Pkinase"/>
    <property type="match status" value="1"/>
</dbReference>
<evidence type="ECO:0000259" key="24">
    <source>
        <dbReference type="PROSITE" id="PS50011"/>
    </source>
</evidence>
<dbReference type="CDD" id="cd14066">
    <property type="entry name" value="STKc_IRAK"/>
    <property type="match status" value="1"/>
</dbReference>
<dbReference type="EMBL" id="JBJKTR010000022">
    <property type="protein sequence ID" value="KAL3326197.1"/>
    <property type="molecule type" value="Genomic_DNA"/>
</dbReference>
<dbReference type="PROSITE" id="PS50011">
    <property type="entry name" value="PROTEIN_KINASE_DOM"/>
    <property type="match status" value="1"/>
</dbReference>
<comment type="function">
    <text evidence="19">Involved in resistance response to the pathogenic oomycetes Phytophthora infestans and Phytophthora capsici.</text>
</comment>
<dbReference type="EMBL" id="JBJKTR010000022">
    <property type="protein sequence ID" value="KAL3326167.1"/>
    <property type="molecule type" value="Genomic_DNA"/>
</dbReference>
<evidence type="ECO:0000256" key="13">
    <source>
        <dbReference type="ARBA" id="ARBA00022821"/>
    </source>
</evidence>
<evidence type="ECO:0000256" key="7">
    <source>
        <dbReference type="ARBA" id="ARBA00022679"/>
    </source>
</evidence>
<dbReference type="SMART" id="SM00220">
    <property type="entry name" value="S_TKc"/>
    <property type="match status" value="1"/>
</dbReference>
<dbReference type="Gene3D" id="3.30.200.20">
    <property type="entry name" value="Phosphorylase Kinase, domain 1"/>
    <property type="match status" value="1"/>
</dbReference>
<dbReference type="GO" id="GO:0004674">
    <property type="term" value="F:protein serine/threonine kinase activity"/>
    <property type="evidence" value="ECO:0007669"/>
    <property type="project" value="UniProtKB-KW"/>
</dbReference>
<dbReference type="InterPro" id="IPR019825">
    <property type="entry name" value="Lectin_legB_Mn/Ca_BS"/>
</dbReference>
<comment type="caution">
    <text evidence="27">The sequence shown here is derived from an EMBL/GenBank/DDBJ whole genome shotgun (WGS) entry which is preliminary data.</text>
</comment>
<dbReference type="EMBL" id="JBJKTR010000022">
    <property type="protein sequence ID" value="KAL3326177.1"/>
    <property type="molecule type" value="Genomic_DNA"/>
</dbReference>
<dbReference type="GO" id="GO:0002229">
    <property type="term" value="P:defense response to oomycetes"/>
    <property type="evidence" value="ECO:0007669"/>
    <property type="project" value="UniProtKB-ARBA"/>
</dbReference>
<evidence type="ECO:0000256" key="23">
    <source>
        <dbReference type="SAM" id="Phobius"/>
    </source>
</evidence>
<evidence type="ECO:0000256" key="2">
    <source>
        <dbReference type="ARBA" id="ARBA00008536"/>
    </source>
</evidence>
<dbReference type="InterPro" id="IPR017441">
    <property type="entry name" value="Protein_kinase_ATP_BS"/>
</dbReference>
<gene>
    <name evidence="25" type="ORF">AABB24_037056</name>
    <name evidence="26" type="ORF">AABB24_037060</name>
    <name evidence="27" type="ORF">AABB24_037068</name>
</gene>